<dbReference type="InterPro" id="IPR035906">
    <property type="entry name" value="MetI-like_sf"/>
</dbReference>
<dbReference type="AlphaFoldDB" id="A0A3N1XL43"/>
<dbReference type="CDD" id="cd06261">
    <property type="entry name" value="TM_PBP2"/>
    <property type="match status" value="1"/>
</dbReference>
<dbReference type="RefSeq" id="WP_123609645.1">
    <property type="nucleotide sequence ID" value="NZ_RJVG01000006.1"/>
</dbReference>
<dbReference type="GO" id="GO:0055085">
    <property type="term" value="P:transmembrane transport"/>
    <property type="evidence" value="ECO:0007669"/>
    <property type="project" value="InterPro"/>
</dbReference>
<feature type="transmembrane region" description="Helical" evidence="7">
    <location>
        <begin position="264"/>
        <end position="284"/>
    </location>
</feature>
<dbReference type="PANTHER" id="PTHR43744:SF9">
    <property type="entry name" value="POLYGALACTURONAN_RHAMNOGALACTURONAN TRANSPORT SYSTEM PERMEASE PROTEIN YTCP"/>
    <property type="match status" value="1"/>
</dbReference>
<feature type="transmembrane region" description="Helical" evidence="7">
    <location>
        <begin position="146"/>
        <end position="167"/>
    </location>
</feature>
<evidence type="ECO:0000313" key="9">
    <source>
        <dbReference type="EMBL" id="ROR27396.1"/>
    </source>
</evidence>
<feature type="domain" description="ABC transmembrane type-1" evidence="8">
    <location>
        <begin position="79"/>
        <end position="273"/>
    </location>
</feature>
<keyword evidence="5 7" id="KW-1133">Transmembrane helix</keyword>
<feature type="transmembrane region" description="Helical" evidence="7">
    <location>
        <begin position="114"/>
        <end position="134"/>
    </location>
</feature>
<dbReference type="Proteomes" id="UP000273083">
    <property type="component" value="Unassembled WGS sequence"/>
</dbReference>
<proteinExistence type="inferred from homology"/>
<evidence type="ECO:0000256" key="6">
    <source>
        <dbReference type="ARBA" id="ARBA00023136"/>
    </source>
</evidence>
<feature type="transmembrane region" description="Helical" evidence="7">
    <location>
        <begin position="12"/>
        <end position="34"/>
    </location>
</feature>
<evidence type="ECO:0000259" key="8">
    <source>
        <dbReference type="PROSITE" id="PS50928"/>
    </source>
</evidence>
<dbReference type="PROSITE" id="PS50928">
    <property type="entry name" value="ABC_TM1"/>
    <property type="match status" value="1"/>
</dbReference>
<comment type="subcellular location">
    <subcellularLocation>
        <location evidence="1 7">Cell membrane</location>
        <topology evidence="1 7">Multi-pass membrane protein</topology>
    </subcellularLocation>
</comment>
<reference evidence="9 10" key="1">
    <citation type="submission" date="2018-11" db="EMBL/GenBank/DDBJ databases">
        <title>Genomic Encyclopedia of Type Strains, Phase IV (KMG-IV): sequencing the most valuable type-strain genomes for metagenomic binning, comparative biology and taxonomic classification.</title>
        <authorList>
            <person name="Goeker M."/>
        </authorList>
    </citation>
    <scope>NUCLEOTIDE SEQUENCE [LARGE SCALE GENOMIC DNA]</scope>
    <source>
        <strain evidence="9 10">DSM 26537</strain>
    </source>
</reference>
<evidence type="ECO:0000313" key="10">
    <source>
        <dbReference type="Proteomes" id="UP000273083"/>
    </source>
</evidence>
<sequence>MNNKRKKSFSDRSISIIAYCFIGFFGVICLYPLILTLSASLSSEKDIVRFGYSLIPKDFTLDTYHYMFLNSGKQILKSYGITIFITVVGTVGAMIITSMMAFAISIRTLKYRNIIAFISNFTIVFSAGLIPWYVVCVNYYNLKNNILALILPSIFSVWNMFLMRTYFSSISPSLYEAAKIDGANYFTIYWKIAIPLSKTAVLTVGLMYALQYWNDWWNALIFINDKDLFPLQYYLYTILSNVNAISSGRIPAGASAGITLPMETVKMAVTVITIGPIIFLYPLVQKHFVQGIMTGAVKE</sequence>
<evidence type="ECO:0000256" key="3">
    <source>
        <dbReference type="ARBA" id="ARBA00022475"/>
    </source>
</evidence>
<name>A0A3N1XL43_9FIRM</name>
<dbReference type="SUPFAM" id="SSF161098">
    <property type="entry name" value="MetI-like"/>
    <property type="match status" value="1"/>
</dbReference>
<accession>A0A3N1XL43</accession>
<dbReference type="Pfam" id="PF00528">
    <property type="entry name" value="BPD_transp_1"/>
    <property type="match status" value="1"/>
</dbReference>
<dbReference type="InterPro" id="IPR000515">
    <property type="entry name" value="MetI-like"/>
</dbReference>
<feature type="transmembrane region" description="Helical" evidence="7">
    <location>
        <begin position="188"/>
        <end position="213"/>
    </location>
</feature>
<keyword evidence="6 7" id="KW-0472">Membrane</keyword>
<keyword evidence="2 7" id="KW-0813">Transport</keyword>
<evidence type="ECO:0000256" key="2">
    <source>
        <dbReference type="ARBA" id="ARBA00022448"/>
    </source>
</evidence>
<evidence type="ECO:0000256" key="5">
    <source>
        <dbReference type="ARBA" id="ARBA00022989"/>
    </source>
</evidence>
<gene>
    <name evidence="9" type="ORF">EDD66_10693</name>
</gene>
<dbReference type="GO" id="GO:0005886">
    <property type="term" value="C:plasma membrane"/>
    <property type="evidence" value="ECO:0007669"/>
    <property type="project" value="UniProtKB-SubCell"/>
</dbReference>
<keyword evidence="10" id="KW-1185">Reference proteome</keyword>
<dbReference type="OrthoDB" id="157184at2"/>
<keyword evidence="4 7" id="KW-0812">Transmembrane</keyword>
<organism evidence="9 10">
    <name type="scientific">Mobilisporobacter senegalensis</name>
    <dbReference type="NCBI Taxonomy" id="1329262"/>
    <lineage>
        <taxon>Bacteria</taxon>
        <taxon>Bacillati</taxon>
        <taxon>Bacillota</taxon>
        <taxon>Clostridia</taxon>
        <taxon>Lachnospirales</taxon>
        <taxon>Lachnospiraceae</taxon>
        <taxon>Mobilisporobacter</taxon>
    </lineage>
</organism>
<dbReference type="Gene3D" id="1.10.3720.10">
    <property type="entry name" value="MetI-like"/>
    <property type="match status" value="1"/>
</dbReference>
<evidence type="ECO:0000256" key="4">
    <source>
        <dbReference type="ARBA" id="ARBA00022692"/>
    </source>
</evidence>
<keyword evidence="3" id="KW-1003">Cell membrane</keyword>
<evidence type="ECO:0000256" key="7">
    <source>
        <dbReference type="RuleBase" id="RU363032"/>
    </source>
</evidence>
<dbReference type="PANTHER" id="PTHR43744">
    <property type="entry name" value="ABC TRANSPORTER PERMEASE PROTEIN MG189-RELATED-RELATED"/>
    <property type="match status" value="1"/>
</dbReference>
<feature type="transmembrane region" description="Helical" evidence="7">
    <location>
        <begin position="79"/>
        <end position="102"/>
    </location>
</feature>
<dbReference type="EMBL" id="RJVG01000006">
    <property type="protein sequence ID" value="ROR27396.1"/>
    <property type="molecule type" value="Genomic_DNA"/>
</dbReference>
<protein>
    <submittedName>
        <fullName evidence="9">Carbohydrate ABC transporter membrane protein 2 (CUT1 family)</fullName>
    </submittedName>
</protein>
<evidence type="ECO:0000256" key="1">
    <source>
        <dbReference type="ARBA" id="ARBA00004651"/>
    </source>
</evidence>
<comment type="similarity">
    <text evidence="7">Belongs to the binding-protein-dependent transport system permease family.</text>
</comment>
<comment type="caution">
    <text evidence="9">The sequence shown here is derived from an EMBL/GenBank/DDBJ whole genome shotgun (WGS) entry which is preliminary data.</text>
</comment>